<feature type="transmembrane region" description="Helical" evidence="1">
    <location>
        <begin position="59"/>
        <end position="81"/>
    </location>
</feature>
<feature type="transmembrane region" description="Helical" evidence="1">
    <location>
        <begin position="136"/>
        <end position="157"/>
    </location>
</feature>
<feature type="transmembrane region" description="Helical" evidence="1">
    <location>
        <begin position="20"/>
        <end position="38"/>
    </location>
</feature>
<dbReference type="OrthoDB" id="3550824at2759"/>
<evidence type="ECO:0000313" key="3">
    <source>
        <dbReference type="Proteomes" id="UP000623467"/>
    </source>
</evidence>
<evidence type="ECO:0000313" key="2">
    <source>
        <dbReference type="EMBL" id="KAF7336463.1"/>
    </source>
</evidence>
<sequence length="348" mass="37627">MAGRARRFARDCLSAEAAGLTIPYIFVTAFMLGPVAVFNGATEKKLRSLITVDTSISGFYGPGSWWAWLITLGMTHVHSFVALEEPEEWDYDLIAASGYIVAAAIDLTLKARIIGKLGDSACESPLLPALLCAQRVVWVGTGSSLFTIVTAPIAVAAGGSSGRQRAVTALIPFVFSVIALCFTFTAHNAILRTDKEGMFFGMYVDNPCTLSDGSRLLRDDISFSLADLPLFVLSTAIKVTALAYTSGWYWLIASPIFTVLAVVIPSGGPLLAGPILFPSPSGDCCGCDDIYMAFHLVLPPLATVVHSGIFPTDGILPIDWNVRHGHGPTRRFTWHWVYCRISDWETDI</sequence>
<keyword evidence="3" id="KW-1185">Reference proteome</keyword>
<comment type="caution">
    <text evidence="2">The sequence shown here is derived from an EMBL/GenBank/DDBJ whole genome shotgun (WGS) entry which is preliminary data.</text>
</comment>
<dbReference type="Proteomes" id="UP000623467">
    <property type="component" value="Unassembled WGS sequence"/>
</dbReference>
<proteinExistence type="predicted"/>
<dbReference type="AlphaFoldDB" id="A0A8H7CIC5"/>
<dbReference type="EMBL" id="JACAZH010000037">
    <property type="protein sequence ID" value="KAF7336463.1"/>
    <property type="molecule type" value="Genomic_DNA"/>
</dbReference>
<protein>
    <submittedName>
        <fullName evidence="2">Uncharacterized protein</fullName>
    </submittedName>
</protein>
<accession>A0A8H7CIC5</accession>
<name>A0A8H7CIC5_9AGAR</name>
<evidence type="ECO:0000256" key="1">
    <source>
        <dbReference type="SAM" id="Phobius"/>
    </source>
</evidence>
<feature type="transmembrane region" description="Helical" evidence="1">
    <location>
        <begin position="250"/>
        <end position="272"/>
    </location>
</feature>
<keyword evidence="1" id="KW-0472">Membrane</keyword>
<feature type="transmembrane region" description="Helical" evidence="1">
    <location>
        <begin position="169"/>
        <end position="191"/>
    </location>
</feature>
<reference evidence="2" key="1">
    <citation type="submission" date="2020-05" db="EMBL/GenBank/DDBJ databases">
        <title>Mycena genomes resolve the evolution of fungal bioluminescence.</title>
        <authorList>
            <person name="Tsai I.J."/>
        </authorList>
    </citation>
    <scope>NUCLEOTIDE SEQUENCE</scope>
    <source>
        <strain evidence="2">160909Yilan</strain>
    </source>
</reference>
<keyword evidence="1" id="KW-1133">Transmembrane helix</keyword>
<keyword evidence="1" id="KW-0812">Transmembrane</keyword>
<gene>
    <name evidence="2" type="ORF">MSAN_02300500</name>
</gene>
<organism evidence="2 3">
    <name type="scientific">Mycena sanguinolenta</name>
    <dbReference type="NCBI Taxonomy" id="230812"/>
    <lineage>
        <taxon>Eukaryota</taxon>
        <taxon>Fungi</taxon>
        <taxon>Dikarya</taxon>
        <taxon>Basidiomycota</taxon>
        <taxon>Agaricomycotina</taxon>
        <taxon>Agaricomycetes</taxon>
        <taxon>Agaricomycetidae</taxon>
        <taxon>Agaricales</taxon>
        <taxon>Marasmiineae</taxon>
        <taxon>Mycenaceae</taxon>
        <taxon>Mycena</taxon>
    </lineage>
</organism>